<dbReference type="Proteomes" id="UP001608902">
    <property type="component" value="Unassembled WGS sequence"/>
</dbReference>
<sequence length="463" mass="52141">MTLRMNMSFDDIFSDGLLKVDRVKELLLYCGSDENSTGYLNDRGRKKLNLFKEKVFDIVLSGYEDDSCSRSKAISEDELRLKRICLRCFANAANRSTVLQDCITVDCIMRFRVMLRIDALRSEVLAVIVSVCRRLHKAGILSEDYVKLKCDLIDLWNHNDSTPDQRSWISAYIAVLLEEDFAFLADCLAEMNFATFDALLVIVDALADHSETGQKNEIHPNNARLCVDLIERIEHDLSASIAGSERTITSRENFEFVHRLTLLVSVIASSALYRPQLDDVFHSDAHALTLIVQILEAVVEYDVERENAQSRVDRAPDRPTQPLLPHREMANSSPFVKALSTALQSEQITQEEVAELKCSCVRAIGNLCCDSPVNRVCAGNLDCITLILHCSRRLSYDATFTQQWAIATLRFMCMECRANQERLAQISSVPSEIIDRDRLLQQLGLAASIDPVSGRVTLTPAKL</sequence>
<accession>A0ABD6EP51</accession>
<comment type="caution">
    <text evidence="5">The sequence shown here is derived from an EMBL/GenBank/DDBJ whole genome shotgun (WGS) entry which is preliminary data.</text>
</comment>
<evidence type="ECO:0000259" key="4">
    <source>
        <dbReference type="Pfam" id="PF09759"/>
    </source>
</evidence>
<evidence type="ECO:0000256" key="3">
    <source>
        <dbReference type="ARBA" id="ARBA00045173"/>
    </source>
</evidence>
<dbReference type="Pfam" id="PF09759">
    <property type="entry name" value="Atx10homo_assoc"/>
    <property type="match status" value="1"/>
</dbReference>
<reference evidence="5 6" key="1">
    <citation type="submission" date="2024-08" db="EMBL/GenBank/DDBJ databases">
        <title>Gnathostoma spinigerum genome.</title>
        <authorList>
            <person name="Gonzalez-Bertolin B."/>
            <person name="Monzon S."/>
            <person name="Zaballos A."/>
            <person name="Jimenez P."/>
            <person name="Dekumyoy P."/>
            <person name="Varona S."/>
            <person name="Cuesta I."/>
            <person name="Sumanam S."/>
            <person name="Adisakwattana P."/>
            <person name="Gasser R.B."/>
            <person name="Hernandez-Gonzalez A."/>
            <person name="Young N.D."/>
            <person name="Perteguer M.J."/>
        </authorList>
    </citation>
    <scope>NUCLEOTIDE SEQUENCE [LARGE SCALE GENOMIC DNA]</scope>
    <source>
        <strain evidence="5">AL3</strain>
        <tissue evidence="5">Liver</tissue>
    </source>
</reference>
<dbReference type="InterPro" id="IPR019156">
    <property type="entry name" value="Ataxin-10_domain"/>
</dbReference>
<dbReference type="InterPro" id="IPR016024">
    <property type="entry name" value="ARM-type_fold"/>
</dbReference>
<keyword evidence="6" id="KW-1185">Reference proteome</keyword>
<evidence type="ECO:0000313" key="6">
    <source>
        <dbReference type="Proteomes" id="UP001608902"/>
    </source>
</evidence>
<comment type="similarity">
    <text evidence="1">Belongs to the ataxin-10 family.</text>
</comment>
<name>A0ABD6EP51_9BILA</name>
<dbReference type="EMBL" id="JBGFUD010007533">
    <property type="protein sequence ID" value="MFH4981606.1"/>
    <property type="molecule type" value="Genomic_DNA"/>
</dbReference>
<feature type="domain" description="Ataxin-10" evidence="4">
    <location>
        <begin position="357"/>
        <end position="458"/>
    </location>
</feature>
<dbReference type="SUPFAM" id="SSF48371">
    <property type="entry name" value="ARM repeat"/>
    <property type="match status" value="1"/>
</dbReference>
<gene>
    <name evidence="5" type="ORF">AB6A40_008315</name>
</gene>
<organism evidence="5 6">
    <name type="scientific">Gnathostoma spinigerum</name>
    <dbReference type="NCBI Taxonomy" id="75299"/>
    <lineage>
        <taxon>Eukaryota</taxon>
        <taxon>Metazoa</taxon>
        <taxon>Ecdysozoa</taxon>
        <taxon>Nematoda</taxon>
        <taxon>Chromadorea</taxon>
        <taxon>Rhabditida</taxon>
        <taxon>Spirurina</taxon>
        <taxon>Gnathostomatomorpha</taxon>
        <taxon>Gnathostomatoidea</taxon>
        <taxon>Gnathostomatidae</taxon>
        <taxon>Gnathostoma</taxon>
    </lineage>
</organism>
<evidence type="ECO:0000313" key="5">
    <source>
        <dbReference type="EMBL" id="MFH4981606.1"/>
    </source>
</evidence>
<evidence type="ECO:0000256" key="2">
    <source>
        <dbReference type="ARBA" id="ARBA00018804"/>
    </source>
</evidence>
<dbReference type="InterPro" id="IPR011989">
    <property type="entry name" value="ARM-like"/>
</dbReference>
<evidence type="ECO:0000256" key="1">
    <source>
        <dbReference type="ARBA" id="ARBA00008384"/>
    </source>
</evidence>
<dbReference type="AlphaFoldDB" id="A0ABD6EP51"/>
<protein>
    <recommendedName>
        <fullName evidence="2">Ataxin-10</fullName>
    </recommendedName>
</protein>
<comment type="function">
    <text evidence="3">May play a role in the regulation of cytokinesis. May play a role in signaling by stimulating protein glycosylation. Induces neuritogenesis by activating the Ras-MAP kinase pathway and is necessary for the survival of cerebellar neurons. Does not appear to play a major role in ciliogenesis.</text>
</comment>
<dbReference type="Gene3D" id="1.25.10.10">
    <property type="entry name" value="Leucine-rich Repeat Variant"/>
    <property type="match status" value="1"/>
</dbReference>
<proteinExistence type="inferred from homology"/>